<dbReference type="EMBL" id="BMNH01000002">
    <property type="protein sequence ID" value="GGO63701.1"/>
    <property type="molecule type" value="Genomic_DNA"/>
</dbReference>
<comment type="caution">
    <text evidence="2">The sequence shown here is derived from an EMBL/GenBank/DDBJ whole genome shotgun (WGS) entry which is preliminary data.</text>
</comment>
<feature type="region of interest" description="Disordered" evidence="1">
    <location>
        <begin position="61"/>
        <end position="118"/>
    </location>
</feature>
<evidence type="ECO:0000313" key="2">
    <source>
        <dbReference type="EMBL" id="GGO63701.1"/>
    </source>
</evidence>
<gene>
    <name evidence="2" type="ORF">GCM10012289_11380</name>
</gene>
<evidence type="ECO:0000256" key="1">
    <source>
        <dbReference type="SAM" id="MobiDB-lite"/>
    </source>
</evidence>
<sequence length="118" mass="12882">MNEAAAVFSATVTDVRVDEPILGGGSVTATFRTDHVYKGDPGAEPEVFTKAQGSACGYPFTKGAVRRRARTRRRLDRPRDDRRGRGGDRPDGHRLGTQEGSGSKMNDPPEHTFSYLFG</sequence>
<keyword evidence="3" id="KW-1185">Reference proteome</keyword>
<proteinExistence type="predicted"/>
<dbReference type="Proteomes" id="UP000646523">
    <property type="component" value="Unassembled WGS sequence"/>
</dbReference>
<reference evidence="2" key="2">
    <citation type="submission" date="2020-09" db="EMBL/GenBank/DDBJ databases">
        <authorList>
            <person name="Sun Q."/>
            <person name="Zhou Y."/>
        </authorList>
    </citation>
    <scope>NUCLEOTIDE SEQUENCE</scope>
    <source>
        <strain evidence="2">CGMCC 4.7368</strain>
    </source>
</reference>
<protein>
    <submittedName>
        <fullName evidence="2">Uncharacterized protein</fullName>
    </submittedName>
</protein>
<name>A0A917YR59_9ACTN</name>
<feature type="compositionally biased region" description="Basic residues" evidence="1">
    <location>
        <begin position="64"/>
        <end position="76"/>
    </location>
</feature>
<accession>A0A917YR59</accession>
<organism evidence="2 3">
    <name type="scientific">Nonomuraea cavernae</name>
    <dbReference type="NCBI Taxonomy" id="2045107"/>
    <lineage>
        <taxon>Bacteria</taxon>
        <taxon>Bacillati</taxon>
        <taxon>Actinomycetota</taxon>
        <taxon>Actinomycetes</taxon>
        <taxon>Streptosporangiales</taxon>
        <taxon>Streptosporangiaceae</taxon>
        <taxon>Nonomuraea</taxon>
    </lineage>
</organism>
<evidence type="ECO:0000313" key="3">
    <source>
        <dbReference type="Proteomes" id="UP000646523"/>
    </source>
</evidence>
<feature type="compositionally biased region" description="Basic and acidic residues" evidence="1">
    <location>
        <begin position="77"/>
        <end position="96"/>
    </location>
</feature>
<reference evidence="2" key="1">
    <citation type="journal article" date="2014" name="Int. J. Syst. Evol. Microbiol.">
        <title>Complete genome sequence of Corynebacterium casei LMG S-19264T (=DSM 44701T), isolated from a smear-ripened cheese.</title>
        <authorList>
            <consortium name="US DOE Joint Genome Institute (JGI-PGF)"/>
            <person name="Walter F."/>
            <person name="Albersmeier A."/>
            <person name="Kalinowski J."/>
            <person name="Ruckert C."/>
        </authorList>
    </citation>
    <scope>NUCLEOTIDE SEQUENCE</scope>
    <source>
        <strain evidence="2">CGMCC 4.7368</strain>
    </source>
</reference>
<dbReference type="AlphaFoldDB" id="A0A917YR59"/>